<dbReference type="InterPro" id="IPR018087">
    <property type="entry name" value="Glyco_hydro_5_CS"/>
</dbReference>
<evidence type="ECO:0000256" key="7">
    <source>
        <dbReference type="RuleBase" id="RU361153"/>
    </source>
</evidence>
<evidence type="ECO:0000256" key="2">
    <source>
        <dbReference type="ARBA" id="ARBA00022801"/>
    </source>
</evidence>
<dbReference type="PRINTS" id="PR01217">
    <property type="entry name" value="PRICHEXTENSN"/>
</dbReference>
<dbReference type="Gene3D" id="3.20.20.80">
    <property type="entry name" value="Glycosidases"/>
    <property type="match status" value="1"/>
</dbReference>
<dbReference type="SUPFAM" id="SSF49384">
    <property type="entry name" value="Carbohydrate-binding domain"/>
    <property type="match status" value="1"/>
</dbReference>
<evidence type="ECO:0000313" key="11">
    <source>
        <dbReference type="EMBL" id="GLV60910.1"/>
    </source>
</evidence>
<comment type="similarity">
    <text evidence="7">Belongs to the glycosyl hydrolase 5 (cellulase A) family.</text>
</comment>
<protein>
    <recommendedName>
        <fullName evidence="7">Endoglucanase</fullName>
        <ecNumber evidence="7">3.2.1.4</ecNumber>
    </recommendedName>
</protein>
<evidence type="ECO:0000256" key="8">
    <source>
        <dbReference type="SAM" id="MobiDB-lite"/>
    </source>
</evidence>
<dbReference type="RefSeq" id="WP_338258140.1">
    <property type="nucleotide sequence ID" value="NZ_BSRI01000002.1"/>
</dbReference>
<feature type="region of interest" description="Disordered" evidence="8">
    <location>
        <begin position="394"/>
        <end position="442"/>
    </location>
</feature>
<dbReference type="SMART" id="SM01067">
    <property type="entry name" value="CBM_3"/>
    <property type="match status" value="1"/>
</dbReference>
<dbReference type="InterPro" id="IPR017853">
    <property type="entry name" value="GH"/>
</dbReference>
<dbReference type="PANTHER" id="PTHR35923">
    <property type="entry name" value="MAJOR EXTRACELLULAR ENDOGLUCANASE"/>
    <property type="match status" value="1"/>
</dbReference>
<feature type="transmembrane region" description="Helical" evidence="9">
    <location>
        <begin position="17"/>
        <end position="35"/>
    </location>
</feature>
<gene>
    <name evidence="11" type="ORF">KDH_77290</name>
</gene>
<evidence type="ECO:0000256" key="5">
    <source>
        <dbReference type="ARBA" id="ARBA00023295"/>
    </source>
</evidence>
<dbReference type="Pfam" id="PF00942">
    <property type="entry name" value="CBM_3"/>
    <property type="match status" value="1"/>
</dbReference>
<dbReference type="Proteomes" id="UP001344906">
    <property type="component" value="Unassembled WGS sequence"/>
</dbReference>
<keyword evidence="5 7" id="KW-0326">Glycosidase</keyword>
<evidence type="ECO:0000256" key="1">
    <source>
        <dbReference type="ARBA" id="ARBA00000966"/>
    </source>
</evidence>
<evidence type="ECO:0000313" key="12">
    <source>
        <dbReference type="Proteomes" id="UP001344906"/>
    </source>
</evidence>
<dbReference type="Pfam" id="PF00150">
    <property type="entry name" value="Cellulase"/>
    <property type="match status" value="1"/>
</dbReference>
<dbReference type="SUPFAM" id="SSF51445">
    <property type="entry name" value="(Trans)glycosidases"/>
    <property type="match status" value="1"/>
</dbReference>
<keyword evidence="9" id="KW-0812">Transmembrane</keyword>
<keyword evidence="12" id="KW-1185">Reference proteome</keyword>
<comment type="catalytic activity">
    <reaction evidence="1 7">
        <text>Endohydrolysis of (1-&gt;4)-beta-D-glucosidic linkages in cellulose, lichenin and cereal beta-D-glucans.</text>
        <dbReference type="EC" id="3.2.1.4"/>
    </reaction>
</comment>
<dbReference type="PROSITE" id="PS51172">
    <property type="entry name" value="CBM3"/>
    <property type="match status" value="1"/>
</dbReference>
<proteinExistence type="inferred from homology"/>
<dbReference type="EC" id="3.2.1.4" evidence="7"/>
<dbReference type="InterPro" id="IPR008965">
    <property type="entry name" value="CBM2/CBM3_carb-bd_dom_sf"/>
</dbReference>
<keyword evidence="9" id="KW-0472">Membrane</keyword>
<evidence type="ECO:0000256" key="3">
    <source>
        <dbReference type="ARBA" id="ARBA00023001"/>
    </source>
</evidence>
<sequence>MLITSVHRLNIRRHGRALVMIGALAMLISVSVFQFQANQAKAAGTGYWHTNGAQILDSNNQPVRIAGINWFGFETSNYVAHGLWSRSYKDMLDQISSLGYNTIRLPYSNQLFDAGSTPNGIDFSKNPDLQGLSGIQIMDKIINYAGQKGLRIILDQHRPDSGAQSALWYTSAYPESRWLSDWKMLAQRYANNPTVIGADLHNEPHSPACWGCGDPANDWQAAATRAGNAILSVNSNWLIFVEGVDCYGAGGAASGDCYWWGGNLEGVATKPVQLNVANRVVYSAHDYPASVYNQPWFSDPTYPNNLPSVWDKHWGYIARQNIAPVWLGEFGTKLQTQSDQQWLTALTNYLGKGSGGINWTFWCWNPDSGDTGGILNDDWTTVNQAKQNYLTPIEFSLTSGGPPPTPTPVGPTPTPKPPTPTPTPGNPTPTPTPPTPTPTPVPGVSLQINYHDGDSGTATNNSIRPLVEVVNKGQSAINLSDVTIRYWYTIDGNQSQTFTCDYSGIGCGNISGKFVPVSGRTNADYYVEIGFTSGAGSLAAGATSPEIQDRFNKNDWSNYNQSNDYSYNGSQLSYAPAPKITAYYQGHLVWGTEP</sequence>
<keyword evidence="4 7" id="KW-0119">Carbohydrate metabolism</keyword>
<keyword evidence="3 7" id="KW-0136">Cellulose degradation</keyword>
<accession>A0ABQ6G4G5</accession>
<feature type="domain" description="CBM3" evidence="10">
    <location>
        <begin position="443"/>
        <end position="594"/>
    </location>
</feature>
<dbReference type="PROSITE" id="PS00659">
    <property type="entry name" value="GLYCOSYL_HYDROL_F5"/>
    <property type="match status" value="1"/>
</dbReference>
<keyword evidence="2 7" id="KW-0378">Hydrolase</keyword>
<dbReference type="InterPro" id="IPR036966">
    <property type="entry name" value="CBM3_sf"/>
</dbReference>
<evidence type="ECO:0000256" key="4">
    <source>
        <dbReference type="ARBA" id="ARBA00023277"/>
    </source>
</evidence>
<reference evidence="11 12" key="1">
    <citation type="submission" date="2023-02" db="EMBL/GenBank/DDBJ databases">
        <title>Dictyobacter halimunensis sp. nov., a new member of the class Ktedonobacteria from forest soil in a geothermal area.</title>
        <authorList>
            <person name="Rachmania M.K."/>
            <person name="Ningsih F."/>
            <person name="Sakai Y."/>
            <person name="Yabe S."/>
            <person name="Yokota A."/>
            <person name="Sjamsuridzal W."/>
        </authorList>
    </citation>
    <scope>NUCLEOTIDE SEQUENCE [LARGE SCALE GENOMIC DNA]</scope>
    <source>
        <strain evidence="11 12">S3.2.2.5</strain>
    </source>
</reference>
<evidence type="ECO:0000256" key="6">
    <source>
        <dbReference type="ARBA" id="ARBA00023326"/>
    </source>
</evidence>
<comment type="caution">
    <text evidence="11">The sequence shown here is derived from an EMBL/GenBank/DDBJ whole genome shotgun (WGS) entry which is preliminary data.</text>
</comment>
<dbReference type="Gene3D" id="2.60.40.710">
    <property type="entry name" value="Endoglucanase-like"/>
    <property type="match status" value="1"/>
</dbReference>
<evidence type="ECO:0000256" key="9">
    <source>
        <dbReference type="SAM" id="Phobius"/>
    </source>
</evidence>
<dbReference type="EMBL" id="BSRI01000002">
    <property type="protein sequence ID" value="GLV60910.1"/>
    <property type="molecule type" value="Genomic_DNA"/>
</dbReference>
<dbReference type="PANTHER" id="PTHR35923:SF2">
    <property type="entry name" value="ENDOGLUCANASE"/>
    <property type="match status" value="1"/>
</dbReference>
<keyword evidence="9" id="KW-1133">Transmembrane helix</keyword>
<keyword evidence="6 7" id="KW-0624">Polysaccharide degradation</keyword>
<organism evidence="11 12">
    <name type="scientific">Dictyobacter halimunensis</name>
    <dbReference type="NCBI Taxonomy" id="3026934"/>
    <lineage>
        <taxon>Bacteria</taxon>
        <taxon>Bacillati</taxon>
        <taxon>Chloroflexota</taxon>
        <taxon>Ktedonobacteria</taxon>
        <taxon>Ktedonobacterales</taxon>
        <taxon>Dictyobacteraceae</taxon>
        <taxon>Dictyobacter</taxon>
    </lineage>
</organism>
<dbReference type="InterPro" id="IPR001956">
    <property type="entry name" value="CBM3"/>
</dbReference>
<dbReference type="InterPro" id="IPR001547">
    <property type="entry name" value="Glyco_hydro_5"/>
</dbReference>
<name>A0ABQ6G4G5_9CHLR</name>
<feature type="compositionally biased region" description="Pro residues" evidence="8">
    <location>
        <begin position="401"/>
        <end position="441"/>
    </location>
</feature>
<evidence type="ECO:0000259" key="10">
    <source>
        <dbReference type="PROSITE" id="PS51172"/>
    </source>
</evidence>